<keyword evidence="3" id="KW-1185">Reference proteome</keyword>
<evidence type="ECO:0000313" key="3">
    <source>
        <dbReference type="Proteomes" id="UP000638560"/>
    </source>
</evidence>
<comment type="caution">
    <text evidence="2">The sequence shown here is derived from an EMBL/GenBank/DDBJ whole genome shotgun (WGS) entry which is preliminary data.</text>
</comment>
<keyword evidence="1" id="KW-1133">Transmembrane helix</keyword>
<proteinExistence type="predicted"/>
<organism evidence="2 3">
    <name type="scientific">Plantactinospora alkalitolerans</name>
    <dbReference type="NCBI Taxonomy" id="2789879"/>
    <lineage>
        <taxon>Bacteria</taxon>
        <taxon>Bacillati</taxon>
        <taxon>Actinomycetota</taxon>
        <taxon>Actinomycetes</taxon>
        <taxon>Micromonosporales</taxon>
        <taxon>Micromonosporaceae</taxon>
        <taxon>Plantactinospora</taxon>
    </lineage>
</organism>
<dbReference type="RefSeq" id="WP_196202823.1">
    <property type="nucleotide sequence ID" value="NZ_JADPUN010000186.1"/>
</dbReference>
<dbReference type="Proteomes" id="UP000638560">
    <property type="component" value="Unassembled WGS sequence"/>
</dbReference>
<protein>
    <recommendedName>
        <fullName evidence="4">DUF1700 domain-containing protein</fullName>
    </recommendedName>
</protein>
<dbReference type="Pfam" id="PF22564">
    <property type="entry name" value="HAAS"/>
    <property type="match status" value="1"/>
</dbReference>
<dbReference type="EMBL" id="JADPUN010000186">
    <property type="protein sequence ID" value="MBF9131265.1"/>
    <property type="molecule type" value="Genomic_DNA"/>
</dbReference>
<reference evidence="2 3" key="1">
    <citation type="submission" date="2020-11" db="EMBL/GenBank/DDBJ databases">
        <title>A novel isolate from a Black sea contaminated sediment with potential to produce alkanes: Plantactinospora alkalitolerans sp. nov.</title>
        <authorList>
            <person name="Carro L."/>
            <person name="Veyisoglu A."/>
            <person name="Guven K."/>
            <person name="Schumann P."/>
            <person name="Klenk H.-P."/>
            <person name="Sahin N."/>
        </authorList>
    </citation>
    <scope>NUCLEOTIDE SEQUENCE [LARGE SCALE GENOMIC DNA]</scope>
    <source>
        <strain evidence="2 3">S1510</strain>
    </source>
</reference>
<evidence type="ECO:0000313" key="2">
    <source>
        <dbReference type="EMBL" id="MBF9131265.1"/>
    </source>
</evidence>
<feature type="transmembrane region" description="Helical" evidence="1">
    <location>
        <begin position="140"/>
        <end position="159"/>
    </location>
</feature>
<sequence length="204" mass="22796">MKPTTPDELVRRYLRRLRAELRELPPDRRREVLDQIGEHIAVRRSEPDVRSAAEVRAMLDRLGDPAALGADARERFGIPPPRRGPLETLVLLLSWFGPLLVLVPSIFIPFGMVRPWQAVPVVVAGLLWLSRVWRLRDKLTGTALLLGCVGLFVILKVLGFQDVNLPSLVAVLLLLVVPFGAAGLYLQIRLRHLTADTTAELATR</sequence>
<name>A0ABS0GYK6_9ACTN</name>
<evidence type="ECO:0008006" key="4">
    <source>
        <dbReference type="Google" id="ProtNLM"/>
    </source>
</evidence>
<accession>A0ABS0GYK6</accession>
<feature type="transmembrane region" description="Helical" evidence="1">
    <location>
        <begin position="116"/>
        <end position="133"/>
    </location>
</feature>
<feature type="transmembrane region" description="Helical" evidence="1">
    <location>
        <begin position="165"/>
        <end position="186"/>
    </location>
</feature>
<evidence type="ECO:0000256" key="1">
    <source>
        <dbReference type="SAM" id="Phobius"/>
    </source>
</evidence>
<feature type="transmembrane region" description="Helical" evidence="1">
    <location>
        <begin position="89"/>
        <end position="110"/>
    </location>
</feature>
<keyword evidence="1" id="KW-0472">Membrane</keyword>
<gene>
    <name evidence="2" type="ORF">I0C86_20200</name>
</gene>
<keyword evidence="1" id="KW-0812">Transmembrane</keyword>